<feature type="compositionally biased region" description="Basic and acidic residues" evidence="8">
    <location>
        <begin position="219"/>
        <end position="240"/>
    </location>
</feature>
<keyword evidence="4" id="KW-0234">DNA repair</keyword>
<protein>
    <recommendedName>
        <fullName evidence="7">Non-homologous end-joining factor 1</fullName>
    </recommendedName>
</protein>
<comment type="similarity">
    <text evidence="6">Belongs to the XRCC4-XLF family. XLF subfamily.</text>
</comment>
<evidence type="ECO:0000256" key="6">
    <source>
        <dbReference type="ARBA" id="ARBA00025747"/>
    </source>
</evidence>
<sequence length="305" mass="35303">MWKKIKDKDYFLSFIQSHDYEICVTDFVSVWTATFSEKAFIAQLKNSNDGLLLESDKEYIDNGLYLLNIGIDTLKHVSLEENGDHLLLTMRTVIEYPFGFECKLSKGSNEFFFKKVTQPLLEAVSDLKSSEHGLIQILTKKDKEIKAYKRELENKEIIFRHEVTKAFSNAEHKKVYKIYDKIFGSETIPKSVLLRSIKLPQKPLAESIVPDIRSIKREADSIKQEQDNIKREPDSIKQEPDNTTQETTSIKEESSKIKQEQCTPVFENQDSPLVTKPASCKQDIIKPEGSQTRSNERRKRLKLSY</sequence>
<accession>A0A8S1A172</accession>
<dbReference type="EMBL" id="CADEBD010000308">
    <property type="protein sequence ID" value="CAB3238969.1"/>
    <property type="molecule type" value="Genomic_DNA"/>
</dbReference>
<organism evidence="10 11">
    <name type="scientific">Arctia plantaginis</name>
    <name type="common">Wood tiger moth</name>
    <name type="synonym">Phalaena plantaginis</name>
    <dbReference type="NCBI Taxonomy" id="874455"/>
    <lineage>
        <taxon>Eukaryota</taxon>
        <taxon>Metazoa</taxon>
        <taxon>Ecdysozoa</taxon>
        <taxon>Arthropoda</taxon>
        <taxon>Hexapoda</taxon>
        <taxon>Insecta</taxon>
        <taxon>Pterygota</taxon>
        <taxon>Neoptera</taxon>
        <taxon>Endopterygota</taxon>
        <taxon>Lepidoptera</taxon>
        <taxon>Glossata</taxon>
        <taxon>Ditrysia</taxon>
        <taxon>Noctuoidea</taxon>
        <taxon>Erebidae</taxon>
        <taxon>Arctiinae</taxon>
        <taxon>Arctia</taxon>
    </lineage>
</organism>
<dbReference type="AlphaFoldDB" id="A0A8S1A172"/>
<keyword evidence="3" id="KW-0238">DNA-binding</keyword>
<evidence type="ECO:0000256" key="3">
    <source>
        <dbReference type="ARBA" id="ARBA00023125"/>
    </source>
</evidence>
<dbReference type="GO" id="GO:0006303">
    <property type="term" value="P:double-strand break repair via nonhomologous end joining"/>
    <property type="evidence" value="ECO:0007669"/>
    <property type="project" value="UniProtKB-ARBA"/>
</dbReference>
<dbReference type="GO" id="GO:0032807">
    <property type="term" value="C:DNA ligase IV complex"/>
    <property type="evidence" value="ECO:0007669"/>
    <property type="project" value="TreeGrafter"/>
</dbReference>
<evidence type="ECO:0000256" key="5">
    <source>
        <dbReference type="ARBA" id="ARBA00023242"/>
    </source>
</evidence>
<keyword evidence="2" id="KW-0227">DNA damage</keyword>
<dbReference type="InterPro" id="IPR015381">
    <property type="entry name" value="XLF-like_N"/>
</dbReference>
<evidence type="ECO:0000259" key="9">
    <source>
        <dbReference type="Pfam" id="PF09302"/>
    </source>
</evidence>
<evidence type="ECO:0000313" key="11">
    <source>
        <dbReference type="Proteomes" id="UP000494256"/>
    </source>
</evidence>
<keyword evidence="5" id="KW-0539">Nucleus</keyword>
<feature type="compositionally biased region" description="Basic and acidic residues" evidence="8">
    <location>
        <begin position="249"/>
        <end position="259"/>
    </location>
</feature>
<evidence type="ECO:0000256" key="4">
    <source>
        <dbReference type="ARBA" id="ARBA00023204"/>
    </source>
</evidence>
<comment type="caution">
    <text evidence="10">The sequence shown here is derived from an EMBL/GenBank/DDBJ whole genome shotgun (WGS) entry which is preliminary data.</text>
</comment>
<name>A0A8S1A172_ARCPL</name>
<feature type="compositionally biased region" description="Basic residues" evidence="8">
    <location>
        <begin position="296"/>
        <end position="305"/>
    </location>
</feature>
<dbReference type="PANTHER" id="PTHR32235:SF1">
    <property type="entry name" value="NON-HOMOLOGOUS END-JOINING FACTOR 1"/>
    <property type="match status" value="1"/>
</dbReference>
<feature type="domain" description="XLF-like N-terminal" evidence="9">
    <location>
        <begin position="2"/>
        <end position="104"/>
    </location>
</feature>
<evidence type="ECO:0000313" key="10">
    <source>
        <dbReference type="EMBL" id="CAB3238969.1"/>
    </source>
</evidence>
<feature type="compositionally biased region" description="Polar residues" evidence="8">
    <location>
        <begin position="260"/>
        <end position="272"/>
    </location>
</feature>
<comment type="subcellular location">
    <subcellularLocation>
        <location evidence="1">Nucleus</location>
    </subcellularLocation>
</comment>
<dbReference type="Pfam" id="PF09302">
    <property type="entry name" value="XLF"/>
    <property type="match status" value="1"/>
</dbReference>
<proteinExistence type="inferred from homology"/>
<evidence type="ECO:0000256" key="7">
    <source>
        <dbReference type="ARBA" id="ARBA00044529"/>
    </source>
</evidence>
<dbReference type="Proteomes" id="UP000494256">
    <property type="component" value="Unassembled WGS sequence"/>
</dbReference>
<evidence type="ECO:0000256" key="8">
    <source>
        <dbReference type="SAM" id="MobiDB-lite"/>
    </source>
</evidence>
<evidence type="ECO:0000256" key="2">
    <source>
        <dbReference type="ARBA" id="ARBA00022763"/>
    </source>
</evidence>
<dbReference type="InterPro" id="IPR038051">
    <property type="entry name" value="XRCC4-like_N_sf"/>
</dbReference>
<dbReference type="PANTHER" id="PTHR32235">
    <property type="entry name" value="NON-HOMOLOGOUS END-JOINING FACTOR 1"/>
    <property type="match status" value="1"/>
</dbReference>
<dbReference type="CDD" id="cd22285">
    <property type="entry name" value="HD_XLF_N"/>
    <property type="match status" value="1"/>
</dbReference>
<feature type="region of interest" description="Disordered" evidence="8">
    <location>
        <begin position="219"/>
        <end position="305"/>
    </location>
</feature>
<gene>
    <name evidence="10" type="ORF">APLA_LOCUS8432</name>
</gene>
<dbReference type="InterPro" id="IPR052287">
    <property type="entry name" value="NHEJ_factor"/>
</dbReference>
<evidence type="ECO:0000256" key="1">
    <source>
        <dbReference type="ARBA" id="ARBA00004123"/>
    </source>
</evidence>
<dbReference type="GO" id="GO:0045027">
    <property type="term" value="F:DNA end binding"/>
    <property type="evidence" value="ECO:0007669"/>
    <property type="project" value="TreeGrafter"/>
</dbReference>
<dbReference type="OrthoDB" id="10063284at2759"/>
<reference evidence="10 11" key="1">
    <citation type="submission" date="2020-04" db="EMBL/GenBank/DDBJ databases">
        <authorList>
            <person name="Wallbank WR R."/>
            <person name="Pardo Diaz C."/>
            <person name="Kozak K."/>
            <person name="Martin S."/>
            <person name="Jiggins C."/>
            <person name="Moest M."/>
            <person name="Warren A I."/>
            <person name="Byers J.R.P. K."/>
            <person name="Montejo-Kovacevich G."/>
            <person name="Yen C E."/>
        </authorList>
    </citation>
    <scope>NUCLEOTIDE SEQUENCE [LARGE SCALE GENOMIC DNA]</scope>
</reference>
<dbReference type="Gene3D" id="2.170.210.10">
    <property type="entry name" value="DNA double-strand break repair and VJ recombination XRCC4, N-terminal"/>
    <property type="match status" value="1"/>
</dbReference>